<name>A0A0C9WBB1_9AGAM</name>
<sequence length="102" mass="11432">MELFVDDSGGGCTADSFEEMLEKLQYIFQCFREHKLSLSPTKSRLFMEETVFAGATIGPNGIKPDLAKLTAIVKWEQPTDALNLELFLGLTSHFRGLIQNYA</sequence>
<dbReference type="PANTHER" id="PTHR33064">
    <property type="entry name" value="POL PROTEIN"/>
    <property type="match status" value="1"/>
</dbReference>
<accession>A0A0C9WBB1</accession>
<keyword evidence="2" id="KW-1185">Reference proteome</keyword>
<protein>
    <recommendedName>
        <fullName evidence="3">Reverse transcriptase domain-containing protein</fullName>
    </recommendedName>
</protein>
<dbReference type="SUPFAM" id="SSF56672">
    <property type="entry name" value="DNA/RNA polymerases"/>
    <property type="match status" value="1"/>
</dbReference>
<dbReference type="InterPro" id="IPR043502">
    <property type="entry name" value="DNA/RNA_pol_sf"/>
</dbReference>
<organism evidence="1 2">
    <name type="scientific">Hydnomerulius pinastri MD-312</name>
    <dbReference type="NCBI Taxonomy" id="994086"/>
    <lineage>
        <taxon>Eukaryota</taxon>
        <taxon>Fungi</taxon>
        <taxon>Dikarya</taxon>
        <taxon>Basidiomycota</taxon>
        <taxon>Agaricomycotina</taxon>
        <taxon>Agaricomycetes</taxon>
        <taxon>Agaricomycetidae</taxon>
        <taxon>Boletales</taxon>
        <taxon>Boletales incertae sedis</taxon>
        <taxon>Leucogyrophana</taxon>
    </lineage>
</organism>
<dbReference type="Gene3D" id="3.30.70.270">
    <property type="match status" value="1"/>
</dbReference>
<dbReference type="EMBL" id="KN839866">
    <property type="protein sequence ID" value="KIJ61056.1"/>
    <property type="molecule type" value="Genomic_DNA"/>
</dbReference>
<proteinExistence type="predicted"/>
<dbReference type="Proteomes" id="UP000053820">
    <property type="component" value="Unassembled WGS sequence"/>
</dbReference>
<evidence type="ECO:0000313" key="1">
    <source>
        <dbReference type="EMBL" id="KIJ61056.1"/>
    </source>
</evidence>
<dbReference type="PANTHER" id="PTHR33064:SF37">
    <property type="entry name" value="RIBONUCLEASE H"/>
    <property type="match status" value="1"/>
</dbReference>
<evidence type="ECO:0000313" key="2">
    <source>
        <dbReference type="Proteomes" id="UP000053820"/>
    </source>
</evidence>
<dbReference type="OrthoDB" id="2790219at2759"/>
<dbReference type="InterPro" id="IPR043128">
    <property type="entry name" value="Rev_trsase/Diguanyl_cyclase"/>
</dbReference>
<evidence type="ECO:0008006" key="3">
    <source>
        <dbReference type="Google" id="ProtNLM"/>
    </source>
</evidence>
<reference evidence="1 2" key="1">
    <citation type="submission" date="2014-04" db="EMBL/GenBank/DDBJ databases">
        <title>Evolutionary Origins and Diversification of the Mycorrhizal Mutualists.</title>
        <authorList>
            <consortium name="DOE Joint Genome Institute"/>
            <consortium name="Mycorrhizal Genomics Consortium"/>
            <person name="Kohler A."/>
            <person name="Kuo A."/>
            <person name="Nagy L.G."/>
            <person name="Floudas D."/>
            <person name="Copeland A."/>
            <person name="Barry K.W."/>
            <person name="Cichocki N."/>
            <person name="Veneault-Fourrey C."/>
            <person name="LaButti K."/>
            <person name="Lindquist E.A."/>
            <person name="Lipzen A."/>
            <person name="Lundell T."/>
            <person name="Morin E."/>
            <person name="Murat C."/>
            <person name="Riley R."/>
            <person name="Ohm R."/>
            <person name="Sun H."/>
            <person name="Tunlid A."/>
            <person name="Henrissat B."/>
            <person name="Grigoriev I.V."/>
            <person name="Hibbett D.S."/>
            <person name="Martin F."/>
        </authorList>
    </citation>
    <scope>NUCLEOTIDE SEQUENCE [LARGE SCALE GENOMIC DNA]</scope>
    <source>
        <strain evidence="1 2">MD-312</strain>
    </source>
</reference>
<dbReference type="AlphaFoldDB" id="A0A0C9WBB1"/>
<dbReference type="HOGENOM" id="CLU_2518702_0_0_1"/>
<dbReference type="InterPro" id="IPR051320">
    <property type="entry name" value="Viral_Replic_Matur_Polypro"/>
</dbReference>
<gene>
    <name evidence="1" type="ORF">HYDPIDRAFT_97521</name>
</gene>